<evidence type="ECO:0000313" key="2">
    <source>
        <dbReference type="Proteomes" id="UP000262699"/>
    </source>
</evidence>
<dbReference type="InterPro" id="IPR035959">
    <property type="entry name" value="RutC-like_sf"/>
</dbReference>
<dbReference type="GO" id="GO:0019239">
    <property type="term" value="F:deaminase activity"/>
    <property type="evidence" value="ECO:0007669"/>
    <property type="project" value="TreeGrafter"/>
</dbReference>
<dbReference type="AlphaFoldDB" id="A0A3D0WAY4"/>
<dbReference type="Pfam" id="PF01042">
    <property type="entry name" value="Ribonuc_L-PSP"/>
    <property type="match status" value="1"/>
</dbReference>
<dbReference type="EMBL" id="DOYJ01000196">
    <property type="protein sequence ID" value="HCB75886.1"/>
    <property type="molecule type" value="Genomic_DNA"/>
</dbReference>
<evidence type="ECO:0000313" key="1">
    <source>
        <dbReference type="EMBL" id="HCB75886.1"/>
    </source>
</evidence>
<protein>
    <recommendedName>
        <fullName evidence="3">Enamine deaminase RidA</fullName>
    </recommendedName>
</protein>
<dbReference type="GO" id="GO:0005829">
    <property type="term" value="C:cytosol"/>
    <property type="evidence" value="ECO:0007669"/>
    <property type="project" value="TreeGrafter"/>
</dbReference>
<gene>
    <name evidence="1" type="ORF">DEP91_06890</name>
</gene>
<accession>A0A3D0WAY4</accession>
<evidence type="ECO:0008006" key="3">
    <source>
        <dbReference type="Google" id="ProtNLM"/>
    </source>
</evidence>
<name>A0A3D0WAY4_9SPHN</name>
<dbReference type="InterPro" id="IPR006175">
    <property type="entry name" value="YjgF/YER057c/UK114"/>
</dbReference>
<comment type="caution">
    <text evidence="1">The sequence shown here is derived from an EMBL/GenBank/DDBJ whole genome shotgun (WGS) entry which is preliminary data.</text>
</comment>
<dbReference type="PANTHER" id="PTHR11803:SF44">
    <property type="entry name" value="RUTC FAMILY PROTEIN YJGH"/>
    <property type="match status" value="1"/>
</dbReference>
<proteinExistence type="predicted"/>
<sequence length="133" mass="13937">MPGRDTVWPAEPHALYKAHGYSPAVRAGNLLFISGQVGARADGTPPEDLREEVALAFDNLAAILDAAGASFDDVVDLTIFAVDPDTVLPVALPEYAARFGDGPRPAVTVPGTTWLAGFRFEIKAIAHLPTGAA</sequence>
<organism evidence="1 2">
    <name type="scientific">Sphingomonas bacterium</name>
    <dbReference type="NCBI Taxonomy" id="1895847"/>
    <lineage>
        <taxon>Bacteria</taxon>
        <taxon>Pseudomonadati</taxon>
        <taxon>Pseudomonadota</taxon>
        <taxon>Alphaproteobacteria</taxon>
        <taxon>Sphingomonadales</taxon>
        <taxon>Sphingomonadaceae</taxon>
        <taxon>Sphingomonas</taxon>
    </lineage>
</organism>
<dbReference type="Proteomes" id="UP000262699">
    <property type="component" value="Unassembled WGS sequence"/>
</dbReference>
<dbReference type="SUPFAM" id="SSF55298">
    <property type="entry name" value="YjgF-like"/>
    <property type="match status" value="1"/>
</dbReference>
<dbReference type="Gene3D" id="3.30.1330.40">
    <property type="entry name" value="RutC-like"/>
    <property type="match status" value="1"/>
</dbReference>
<dbReference type="PANTHER" id="PTHR11803">
    <property type="entry name" value="2-IMINOBUTANOATE/2-IMINOPROPANOATE DEAMINASE RIDA"/>
    <property type="match status" value="1"/>
</dbReference>
<reference evidence="1 2" key="1">
    <citation type="journal article" date="2018" name="Nat. Biotechnol.">
        <title>A standardized bacterial taxonomy based on genome phylogeny substantially revises the tree of life.</title>
        <authorList>
            <person name="Parks D.H."/>
            <person name="Chuvochina M."/>
            <person name="Waite D.W."/>
            <person name="Rinke C."/>
            <person name="Skarshewski A."/>
            <person name="Chaumeil P.A."/>
            <person name="Hugenholtz P."/>
        </authorList>
    </citation>
    <scope>NUCLEOTIDE SEQUENCE [LARGE SCALE GENOMIC DNA]</scope>
    <source>
        <strain evidence="1">UBA9015</strain>
    </source>
</reference>